<dbReference type="InterPro" id="IPR005183">
    <property type="entry name" value="DUF305_CopM-like"/>
</dbReference>
<gene>
    <name evidence="4" type="ORF">V1633_09405</name>
</gene>
<evidence type="ECO:0000313" key="4">
    <source>
        <dbReference type="EMBL" id="MEE6258702.1"/>
    </source>
</evidence>
<dbReference type="InterPro" id="IPR012347">
    <property type="entry name" value="Ferritin-like"/>
</dbReference>
<dbReference type="Gene3D" id="1.20.1260.10">
    <property type="match status" value="1"/>
</dbReference>
<feature type="region of interest" description="Disordered" evidence="1">
    <location>
        <begin position="188"/>
        <end position="207"/>
    </location>
</feature>
<reference evidence="4 5" key="1">
    <citation type="submission" date="2024-01" db="EMBL/GenBank/DDBJ databases">
        <title>Genome insights into Plantactinospora sonchi sp. nov.</title>
        <authorList>
            <person name="Wang L."/>
        </authorList>
    </citation>
    <scope>NUCLEOTIDE SEQUENCE [LARGE SCALE GENOMIC DNA]</scope>
    <source>
        <strain evidence="4 5">NEAU-QY2</strain>
    </source>
</reference>
<accession>A0ABU7RQC6</accession>
<feature type="domain" description="DUF305" evidence="3">
    <location>
        <begin position="59"/>
        <end position="199"/>
    </location>
</feature>
<proteinExistence type="predicted"/>
<evidence type="ECO:0000259" key="3">
    <source>
        <dbReference type="Pfam" id="PF03713"/>
    </source>
</evidence>
<dbReference type="Pfam" id="PF03713">
    <property type="entry name" value="DUF305"/>
    <property type="match status" value="1"/>
</dbReference>
<evidence type="ECO:0000256" key="1">
    <source>
        <dbReference type="SAM" id="MobiDB-lite"/>
    </source>
</evidence>
<organism evidence="4 5">
    <name type="scientific">Plantactinospora sonchi</name>
    <dbReference type="NCBI Taxonomy" id="1544735"/>
    <lineage>
        <taxon>Bacteria</taxon>
        <taxon>Bacillati</taxon>
        <taxon>Actinomycetota</taxon>
        <taxon>Actinomycetes</taxon>
        <taxon>Micromonosporales</taxon>
        <taxon>Micromonosporaceae</taxon>
        <taxon>Plantactinospora</taxon>
    </lineage>
</organism>
<keyword evidence="5" id="KW-1185">Reference proteome</keyword>
<evidence type="ECO:0000256" key="2">
    <source>
        <dbReference type="SAM" id="SignalP"/>
    </source>
</evidence>
<dbReference type="Proteomes" id="UP001332243">
    <property type="component" value="Unassembled WGS sequence"/>
</dbReference>
<sequence>MRSRRHPALLAVLLAATLAGCATTGGPPPAAGPGTPVSGSVPATTVTTPATPGGFSGTDTAWLQLTIAMDERIIQVFDLLSDRVGDPELRALVSRFETAHRDTLRRLRALHDRSGGPTTNPHEGHDMPGMATQAQLAAVRRATGRTAADLFAELTRAHLDQSVRLARAEREHGVEPATRTVAAEIERTRADQRAELDRLLPTEDAAG</sequence>
<keyword evidence="2" id="KW-0732">Signal</keyword>
<dbReference type="EMBL" id="JAZGQK010000007">
    <property type="protein sequence ID" value="MEE6258702.1"/>
    <property type="molecule type" value="Genomic_DNA"/>
</dbReference>
<protein>
    <submittedName>
        <fullName evidence="4">DUF305 domain-containing protein</fullName>
    </submittedName>
</protein>
<feature type="signal peptide" evidence="2">
    <location>
        <begin position="1"/>
        <end position="21"/>
    </location>
</feature>
<dbReference type="RefSeq" id="WP_331213833.1">
    <property type="nucleotide sequence ID" value="NZ_JAZGQK010000007.1"/>
</dbReference>
<name>A0ABU7RQC6_9ACTN</name>
<feature type="chain" id="PRO_5045845004" evidence="2">
    <location>
        <begin position="22"/>
        <end position="207"/>
    </location>
</feature>
<dbReference type="PROSITE" id="PS51257">
    <property type="entry name" value="PROKAR_LIPOPROTEIN"/>
    <property type="match status" value="1"/>
</dbReference>
<evidence type="ECO:0000313" key="5">
    <source>
        <dbReference type="Proteomes" id="UP001332243"/>
    </source>
</evidence>
<comment type="caution">
    <text evidence="4">The sequence shown here is derived from an EMBL/GenBank/DDBJ whole genome shotgun (WGS) entry which is preliminary data.</text>
</comment>
<feature type="compositionally biased region" description="Basic and acidic residues" evidence="1">
    <location>
        <begin position="188"/>
        <end position="201"/>
    </location>
</feature>